<keyword evidence="4 6" id="KW-0479">Metal-binding</keyword>
<name>A0A0V8GJ15_9BACL</name>
<evidence type="ECO:0000313" key="7">
    <source>
        <dbReference type="EMBL" id="KSU50259.1"/>
    </source>
</evidence>
<comment type="catalytic activity">
    <reaction evidence="3 4">
        <text>a 2'-deoxyribonucleoside 5'-diphosphate + [thioredoxin]-disulfide + H2O = a ribonucleoside 5'-diphosphate + [thioredoxin]-dithiol</text>
        <dbReference type="Rhea" id="RHEA:23252"/>
        <dbReference type="Rhea" id="RHEA-COMP:10698"/>
        <dbReference type="Rhea" id="RHEA-COMP:10700"/>
        <dbReference type="ChEBI" id="CHEBI:15377"/>
        <dbReference type="ChEBI" id="CHEBI:29950"/>
        <dbReference type="ChEBI" id="CHEBI:50058"/>
        <dbReference type="ChEBI" id="CHEBI:57930"/>
        <dbReference type="ChEBI" id="CHEBI:73316"/>
        <dbReference type="EC" id="1.17.4.1"/>
    </reaction>
</comment>
<dbReference type="UniPathway" id="UPA00326"/>
<feature type="binding site" evidence="6">
    <location>
        <position position="185"/>
    </location>
    <ligand>
        <name>Fe cation</name>
        <dbReference type="ChEBI" id="CHEBI:24875"/>
        <label>2</label>
    </ligand>
</feature>
<dbReference type="PANTHER" id="PTHR23409">
    <property type="entry name" value="RIBONUCLEOSIDE-DIPHOSPHATE REDUCTASE SMALL CHAIN"/>
    <property type="match status" value="1"/>
</dbReference>
<dbReference type="Proteomes" id="UP001387110">
    <property type="component" value="Unassembled WGS sequence"/>
</dbReference>
<dbReference type="OrthoDB" id="9766544at2"/>
<dbReference type="CDD" id="cd01049">
    <property type="entry name" value="RNRR2"/>
    <property type="match status" value="1"/>
</dbReference>
<feature type="active site" evidence="5">
    <location>
        <position position="125"/>
    </location>
</feature>
<dbReference type="InterPro" id="IPR033909">
    <property type="entry name" value="RNR_small"/>
</dbReference>
<evidence type="ECO:0000256" key="6">
    <source>
        <dbReference type="PIRSR" id="PIRSR000355-2"/>
    </source>
</evidence>
<keyword evidence="4 6" id="KW-0408">Iron</keyword>
<comment type="subunit">
    <text evidence="2">Tetramer of two alpha and two beta subunits.</text>
</comment>
<dbReference type="InterPro" id="IPR009078">
    <property type="entry name" value="Ferritin-like_SF"/>
</dbReference>
<dbReference type="GO" id="GO:0009263">
    <property type="term" value="P:deoxyribonucleotide biosynthetic process"/>
    <property type="evidence" value="ECO:0007669"/>
    <property type="project" value="UniProtKB-KW"/>
</dbReference>
<feature type="binding site" evidence="6">
    <location>
        <position position="222"/>
    </location>
    <ligand>
        <name>Fe cation</name>
        <dbReference type="ChEBI" id="CHEBI:24875"/>
        <label>2</label>
    </ligand>
</feature>
<evidence type="ECO:0000256" key="5">
    <source>
        <dbReference type="PIRSR" id="PIRSR000355-1"/>
    </source>
</evidence>
<comment type="similarity">
    <text evidence="1 4">Belongs to the ribonucleoside diphosphate reductase small chain family.</text>
</comment>
<dbReference type="GO" id="GO:0046872">
    <property type="term" value="F:metal ion binding"/>
    <property type="evidence" value="ECO:0007669"/>
    <property type="project" value="UniProtKB-KW"/>
</dbReference>
<evidence type="ECO:0000313" key="10">
    <source>
        <dbReference type="Proteomes" id="UP000053797"/>
    </source>
</evidence>
<dbReference type="EMBL" id="LNQL01000001">
    <property type="protein sequence ID" value="KSU50259.1"/>
    <property type="molecule type" value="Genomic_DNA"/>
</dbReference>
<accession>A0A0V8GJ15</accession>
<evidence type="ECO:0000256" key="1">
    <source>
        <dbReference type="ARBA" id="ARBA00009303"/>
    </source>
</evidence>
<evidence type="ECO:0000313" key="11">
    <source>
        <dbReference type="Proteomes" id="UP000072605"/>
    </source>
</evidence>
<comment type="function">
    <text evidence="4">Provides the precursors necessary for DNA synthesis. Catalyzes the biosynthesis of deoxyribonucleotides from the corresponding ribonucleotides.</text>
</comment>
<feature type="binding site" evidence="6">
    <location>
        <position position="118"/>
    </location>
    <ligand>
        <name>Fe cation</name>
        <dbReference type="ChEBI" id="CHEBI:24875"/>
        <label>2</label>
    </ligand>
</feature>
<dbReference type="GeneID" id="90838633"/>
<reference evidence="7 10" key="1">
    <citation type="journal article" date="2015" name="Int. J. Syst. Evol. Microbiol.">
        <title>Exiguobacterium enclense sp. nov., isolated from sediment.</title>
        <authorList>
            <person name="Dastager S.G."/>
            <person name="Mawlankar R."/>
            <person name="Sonalkar V.V."/>
            <person name="Thorat M.N."/>
            <person name="Mual P."/>
            <person name="Verma A."/>
            <person name="Krishnamurthi S."/>
            <person name="Tang S.K."/>
            <person name="Li W.J."/>
        </authorList>
    </citation>
    <scope>NUCLEOTIDE SEQUENCE [LARGE SCALE GENOMIC DNA]</scope>
    <source>
        <strain evidence="7 10">NIO-1109</strain>
    </source>
</reference>
<dbReference type="EC" id="1.17.4.1" evidence="4"/>
<gene>
    <name evidence="7" type="ORF">AS033_02450</name>
    <name evidence="8" type="ORF">RSA11_12165</name>
    <name evidence="9" type="ORF">SZL87_04815</name>
</gene>
<proteinExistence type="inferred from homology"/>
<keyword evidence="4 9" id="KW-0560">Oxidoreductase</keyword>
<dbReference type="EMBL" id="JBAWKY010000001">
    <property type="protein sequence ID" value="MEI4461750.1"/>
    <property type="molecule type" value="Genomic_DNA"/>
</dbReference>
<evidence type="ECO:0000256" key="3">
    <source>
        <dbReference type="ARBA" id="ARBA00047754"/>
    </source>
</evidence>
<comment type="cofactor">
    <cofactor evidence="4 6">
        <name>Fe cation</name>
        <dbReference type="ChEBI" id="CHEBI:24875"/>
    </cofactor>
    <text evidence="4 6">Binds 2 iron ions per subunit.</text>
</comment>
<dbReference type="EMBL" id="LDQV01000027">
    <property type="protein sequence ID" value="KTR26144.1"/>
    <property type="molecule type" value="Genomic_DNA"/>
</dbReference>
<feature type="binding site" evidence="6">
    <location>
        <position position="88"/>
    </location>
    <ligand>
        <name>Fe cation</name>
        <dbReference type="ChEBI" id="CHEBI:24875"/>
        <label>1</label>
    </ligand>
</feature>
<evidence type="ECO:0000313" key="9">
    <source>
        <dbReference type="EMBL" id="MEI4461750.1"/>
    </source>
</evidence>
<keyword evidence="4" id="KW-0215">Deoxyribonucleotide synthesis</keyword>
<reference evidence="9 12" key="3">
    <citation type="submission" date="2023-12" db="EMBL/GenBank/DDBJ databases">
        <authorList>
            <person name="Easwaran N."/>
            <person name="Lazarus H.P.S."/>
        </authorList>
    </citation>
    <scope>NUCLEOTIDE SEQUENCE [LARGE SCALE GENOMIC DNA]</scope>
    <source>
        <strain evidence="9 12">VIT-2023</strain>
    </source>
</reference>
<dbReference type="NCBIfam" id="NF007184">
    <property type="entry name" value="PRK09614.1-3"/>
    <property type="match status" value="1"/>
</dbReference>
<dbReference type="Gene3D" id="1.10.620.20">
    <property type="entry name" value="Ribonucleotide Reductase, subunit A"/>
    <property type="match status" value="1"/>
</dbReference>
<reference evidence="8 11" key="2">
    <citation type="journal article" date="2016" name="Front. Microbiol.">
        <title>Genomic Resource of Rice Seed Associated Bacteria.</title>
        <authorList>
            <person name="Midha S."/>
            <person name="Bansal K."/>
            <person name="Sharma S."/>
            <person name="Kumar N."/>
            <person name="Patil P.P."/>
            <person name="Chaudhry V."/>
            <person name="Patil P.B."/>
        </authorList>
    </citation>
    <scope>NUCLEOTIDE SEQUENCE [LARGE SCALE GENOMIC DNA]</scope>
    <source>
        <strain evidence="8 11">RSA11</strain>
    </source>
</reference>
<organism evidence="7 10">
    <name type="scientific">Exiguobacterium indicum</name>
    <dbReference type="NCBI Taxonomy" id="296995"/>
    <lineage>
        <taxon>Bacteria</taxon>
        <taxon>Bacillati</taxon>
        <taxon>Bacillota</taxon>
        <taxon>Bacilli</taxon>
        <taxon>Bacillales</taxon>
        <taxon>Bacillales Family XII. Incertae Sedis</taxon>
        <taxon>Exiguobacterium</taxon>
    </lineage>
</organism>
<feature type="binding site" evidence="6">
    <location>
        <position position="121"/>
    </location>
    <ligand>
        <name>Fe cation</name>
        <dbReference type="ChEBI" id="CHEBI:24875"/>
        <label>1</label>
    </ligand>
</feature>
<keyword evidence="12" id="KW-1185">Reference proteome</keyword>
<dbReference type="PANTHER" id="PTHR23409:SF18">
    <property type="entry name" value="RIBONUCLEOSIDE-DIPHOSPHATE REDUCTASE SUBUNIT M2"/>
    <property type="match status" value="1"/>
</dbReference>
<sequence length="347" mass="40203">MEQLQKIKLLDARHPNRATAIIGGETSAIVNWNDIAYPQFYSIYKQLLSNFWIPDEISMSKDMQQWNQLSEREQDAFKRIIGLLSILDSVQTRYILESAMFTSDSSVHAILAIVAQQEVVHNQSYSYVLSSLVPLAEQNRIFDIAKDDDMVMKRNAFILDLYEDFQNDRTPENFAKSLVASIVLEGINFYSGFAFFYNLARHQKMVGTSTMISYIQRDELQHSYFISQLLRAVLSEHPEIDADGSFTQFVYDTFKRAVDLEIEWSEYVLRDLDGLDVSEMRDYVKYLANKRLRVIGLSDLYEGHDEDVMPWIRAYSDDSMNATKSDFFEQKSRSYAKVTDANGFDDL</sequence>
<feature type="binding site" evidence="6">
    <location>
        <position position="219"/>
    </location>
    <ligand>
        <name>Fe cation</name>
        <dbReference type="ChEBI" id="CHEBI:24875"/>
        <label>2</label>
    </ligand>
</feature>
<dbReference type="RefSeq" id="WP_023469115.1">
    <property type="nucleotide sequence ID" value="NZ_FMYN01000001.1"/>
</dbReference>
<dbReference type="Proteomes" id="UP000053797">
    <property type="component" value="Unassembled WGS sequence"/>
</dbReference>
<dbReference type="InterPro" id="IPR012348">
    <property type="entry name" value="RNR-like"/>
</dbReference>
<dbReference type="InterPro" id="IPR000358">
    <property type="entry name" value="RNR_small_fam"/>
</dbReference>
<evidence type="ECO:0000313" key="8">
    <source>
        <dbReference type="EMBL" id="KTR26144.1"/>
    </source>
</evidence>
<dbReference type="AlphaFoldDB" id="A0A0V8GJ15"/>
<dbReference type="Proteomes" id="UP000072605">
    <property type="component" value="Unassembled WGS sequence"/>
</dbReference>
<dbReference type="PIRSF" id="PIRSF000355">
    <property type="entry name" value="NrdB"/>
    <property type="match status" value="1"/>
</dbReference>
<dbReference type="SUPFAM" id="SSF47240">
    <property type="entry name" value="Ferritin-like"/>
    <property type="match status" value="1"/>
</dbReference>
<evidence type="ECO:0000256" key="4">
    <source>
        <dbReference type="PIRNR" id="PIRNR000355"/>
    </source>
</evidence>
<dbReference type="Pfam" id="PF00268">
    <property type="entry name" value="Ribonuc_red_sm"/>
    <property type="match status" value="1"/>
</dbReference>
<dbReference type="GO" id="GO:0004748">
    <property type="term" value="F:ribonucleoside-diphosphate reductase activity, thioredoxin disulfide as acceptor"/>
    <property type="evidence" value="ECO:0007669"/>
    <property type="project" value="UniProtKB-EC"/>
</dbReference>
<feature type="binding site" evidence="6">
    <location>
        <position position="118"/>
    </location>
    <ligand>
        <name>Fe cation</name>
        <dbReference type="ChEBI" id="CHEBI:24875"/>
        <label>1</label>
    </ligand>
</feature>
<protein>
    <recommendedName>
        <fullName evidence="4">Ribonucleoside-diphosphate reductase subunit beta</fullName>
        <ecNumber evidence="4">1.17.4.1</ecNumber>
    </recommendedName>
</protein>
<evidence type="ECO:0000256" key="2">
    <source>
        <dbReference type="ARBA" id="ARBA00011209"/>
    </source>
</evidence>
<evidence type="ECO:0000313" key="12">
    <source>
        <dbReference type="Proteomes" id="UP001387110"/>
    </source>
</evidence>
<comment type="caution">
    <text evidence="7">The sequence shown here is derived from an EMBL/GenBank/DDBJ whole genome shotgun (WGS) entry which is preliminary data.</text>
</comment>